<organism evidence="1 2">
    <name type="scientific">Elysia marginata</name>
    <dbReference type="NCBI Taxonomy" id="1093978"/>
    <lineage>
        <taxon>Eukaryota</taxon>
        <taxon>Metazoa</taxon>
        <taxon>Spiralia</taxon>
        <taxon>Lophotrochozoa</taxon>
        <taxon>Mollusca</taxon>
        <taxon>Gastropoda</taxon>
        <taxon>Heterobranchia</taxon>
        <taxon>Euthyneura</taxon>
        <taxon>Panpulmonata</taxon>
        <taxon>Sacoglossa</taxon>
        <taxon>Placobranchoidea</taxon>
        <taxon>Plakobranchidae</taxon>
        <taxon>Elysia</taxon>
    </lineage>
</organism>
<accession>A0AAV4GP89</accession>
<proteinExistence type="predicted"/>
<reference evidence="1 2" key="1">
    <citation type="journal article" date="2021" name="Elife">
        <title>Chloroplast acquisition without the gene transfer in kleptoplastic sea slugs, Plakobranchus ocellatus.</title>
        <authorList>
            <person name="Maeda T."/>
            <person name="Takahashi S."/>
            <person name="Yoshida T."/>
            <person name="Shimamura S."/>
            <person name="Takaki Y."/>
            <person name="Nagai Y."/>
            <person name="Toyoda A."/>
            <person name="Suzuki Y."/>
            <person name="Arimoto A."/>
            <person name="Ishii H."/>
            <person name="Satoh N."/>
            <person name="Nishiyama T."/>
            <person name="Hasebe M."/>
            <person name="Maruyama T."/>
            <person name="Minagawa J."/>
            <person name="Obokata J."/>
            <person name="Shigenobu S."/>
        </authorList>
    </citation>
    <scope>NUCLEOTIDE SEQUENCE [LARGE SCALE GENOMIC DNA]</scope>
</reference>
<evidence type="ECO:0000313" key="1">
    <source>
        <dbReference type="EMBL" id="GFR87149.1"/>
    </source>
</evidence>
<keyword evidence="2" id="KW-1185">Reference proteome</keyword>
<gene>
    <name evidence="1" type="ORF">ElyMa_002486400</name>
</gene>
<evidence type="ECO:0000313" key="2">
    <source>
        <dbReference type="Proteomes" id="UP000762676"/>
    </source>
</evidence>
<protein>
    <submittedName>
        <fullName evidence="1">Uncharacterized protein</fullName>
    </submittedName>
</protein>
<dbReference type="Proteomes" id="UP000762676">
    <property type="component" value="Unassembled WGS sequence"/>
</dbReference>
<name>A0AAV4GP89_9GAST</name>
<comment type="caution">
    <text evidence="1">The sequence shown here is derived from an EMBL/GenBank/DDBJ whole genome shotgun (WGS) entry which is preliminary data.</text>
</comment>
<dbReference type="EMBL" id="BMAT01005070">
    <property type="protein sequence ID" value="GFR87149.1"/>
    <property type="molecule type" value="Genomic_DNA"/>
</dbReference>
<dbReference type="AlphaFoldDB" id="A0AAV4GP89"/>
<sequence length="79" mass="8353">MVISAMQDGGNSVAFIGHSAGKGSFIFELQDSLALKAQGRLLPQLQQQQKEKEQQMLVTVDVNDIGAAAAASQVLVDIP</sequence>